<feature type="compositionally biased region" description="Pro residues" evidence="1">
    <location>
        <begin position="1"/>
        <end position="11"/>
    </location>
</feature>
<evidence type="ECO:0000313" key="3">
    <source>
        <dbReference type="Proteomes" id="UP001266305"/>
    </source>
</evidence>
<gene>
    <name evidence="2" type="ORF">P7K49_013189</name>
</gene>
<proteinExistence type="predicted"/>
<comment type="caution">
    <text evidence="2">The sequence shown here is derived from an EMBL/GenBank/DDBJ whole genome shotgun (WGS) entry which is preliminary data.</text>
</comment>
<accession>A0ABQ9VGJ9</accession>
<dbReference type="EMBL" id="JASSZA010000006">
    <property type="protein sequence ID" value="KAK2108024.1"/>
    <property type="molecule type" value="Genomic_DNA"/>
</dbReference>
<reference evidence="2 3" key="1">
    <citation type="submission" date="2023-05" db="EMBL/GenBank/DDBJ databases">
        <title>B98-5 Cell Line De Novo Hybrid Assembly: An Optical Mapping Approach.</title>
        <authorList>
            <person name="Kananen K."/>
            <person name="Auerbach J.A."/>
            <person name="Kautto E."/>
            <person name="Blachly J.S."/>
        </authorList>
    </citation>
    <scope>NUCLEOTIDE SEQUENCE [LARGE SCALE GENOMIC DNA]</scope>
    <source>
        <strain evidence="2">B95-8</strain>
        <tissue evidence="2">Cell line</tissue>
    </source>
</reference>
<evidence type="ECO:0000256" key="1">
    <source>
        <dbReference type="SAM" id="MobiDB-lite"/>
    </source>
</evidence>
<sequence>MRHPPCLPPGPCASSRVAATETQRSTQPHPPVSGTRQGPTAPPSRLRDKTGPNSPTLLSQGQDRAQQPHPAFRATQGPVEKHRSHQQVLASWDQAVVR</sequence>
<organism evidence="2 3">
    <name type="scientific">Saguinus oedipus</name>
    <name type="common">Cotton-top tamarin</name>
    <name type="synonym">Oedipomidas oedipus</name>
    <dbReference type="NCBI Taxonomy" id="9490"/>
    <lineage>
        <taxon>Eukaryota</taxon>
        <taxon>Metazoa</taxon>
        <taxon>Chordata</taxon>
        <taxon>Craniata</taxon>
        <taxon>Vertebrata</taxon>
        <taxon>Euteleostomi</taxon>
        <taxon>Mammalia</taxon>
        <taxon>Eutheria</taxon>
        <taxon>Euarchontoglires</taxon>
        <taxon>Primates</taxon>
        <taxon>Haplorrhini</taxon>
        <taxon>Platyrrhini</taxon>
        <taxon>Cebidae</taxon>
        <taxon>Callitrichinae</taxon>
        <taxon>Saguinus</taxon>
    </lineage>
</organism>
<name>A0ABQ9VGJ9_SAGOE</name>
<feature type="compositionally biased region" description="Polar residues" evidence="1">
    <location>
        <begin position="51"/>
        <end position="65"/>
    </location>
</feature>
<feature type="region of interest" description="Disordered" evidence="1">
    <location>
        <begin position="1"/>
        <end position="98"/>
    </location>
</feature>
<evidence type="ECO:0000313" key="2">
    <source>
        <dbReference type="EMBL" id="KAK2108024.1"/>
    </source>
</evidence>
<keyword evidence="3" id="KW-1185">Reference proteome</keyword>
<protein>
    <submittedName>
        <fullName evidence="2">Uncharacterized protein</fullName>
    </submittedName>
</protein>
<dbReference type="Proteomes" id="UP001266305">
    <property type="component" value="Unassembled WGS sequence"/>
</dbReference>